<dbReference type="Pfam" id="PF02825">
    <property type="entry name" value="WWE"/>
    <property type="match status" value="1"/>
</dbReference>
<proteinExistence type="inferred from homology"/>
<dbReference type="EMBL" id="JAWQEG010000099">
    <property type="protein sequence ID" value="KAK3894676.1"/>
    <property type="molecule type" value="Genomic_DNA"/>
</dbReference>
<name>A0AAE1GMM6_PETCI</name>
<comment type="caution">
    <text evidence="8">The sequence shown here is derived from an EMBL/GenBank/DDBJ whole genome shotgun (WGS) entry which is preliminary data.</text>
</comment>
<dbReference type="SUPFAM" id="SSF56399">
    <property type="entry name" value="ADP-ribosylation"/>
    <property type="match status" value="1"/>
</dbReference>
<dbReference type="InterPro" id="IPR037197">
    <property type="entry name" value="WWE_dom_sf"/>
</dbReference>
<dbReference type="InterPro" id="IPR004170">
    <property type="entry name" value="WWE_dom"/>
</dbReference>
<accession>A0AAE1GMM6</accession>
<dbReference type="GO" id="GO:0005634">
    <property type="term" value="C:nucleus"/>
    <property type="evidence" value="ECO:0007669"/>
    <property type="project" value="UniProtKB-SubCell"/>
</dbReference>
<dbReference type="CDD" id="cd01439">
    <property type="entry name" value="TCCD_inducible_PARP_like"/>
    <property type="match status" value="1"/>
</dbReference>
<evidence type="ECO:0000259" key="6">
    <source>
        <dbReference type="PROSITE" id="PS50918"/>
    </source>
</evidence>
<dbReference type="Proteomes" id="UP001286313">
    <property type="component" value="Unassembled WGS sequence"/>
</dbReference>
<feature type="compositionally biased region" description="Basic and acidic residues" evidence="5">
    <location>
        <begin position="116"/>
        <end position="126"/>
    </location>
</feature>
<dbReference type="AlphaFoldDB" id="A0AAE1GMM6"/>
<feature type="region of interest" description="Disordered" evidence="5">
    <location>
        <begin position="116"/>
        <end position="151"/>
    </location>
</feature>
<feature type="compositionally biased region" description="Basic and acidic residues" evidence="5">
    <location>
        <begin position="452"/>
        <end position="462"/>
    </location>
</feature>
<evidence type="ECO:0000256" key="1">
    <source>
        <dbReference type="ARBA" id="ARBA00004123"/>
    </source>
</evidence>
<reference evidence="8" key="1">
    <citation type="submission" date="2023-10" db="EMBL/GenBank/DDBJ databases">
        <title>Genome assemblies of two species of porcelain crab, Petrolisthes cinctipes and Petrolisthes manimaculis (Anomura: Porcellanidae).</title>
        <authorList>
            <person name="Angst P."/>
        </authorList>
    </citation>
    <scope>NUCLEOTIDE SEQUENCE</scope>
    <source>
        <strain evidence="8">PB745_01</strain>
        <tissue evidence="8">Gill</tissue>
    </source>
</reference>
<sequence>MAERCDGPRFPRKEELLNTDRALNDAVRQLKAARLEDHGNEGVGRYGDGRGRRYWRGRGRGYWRGNGPYRKHEDGENEKYRGEGNERYRGRGMRWMNGGWRGGRRGRGWNRGDVGRDGFENMRSPKENYNGRGKPWAERRQEDHRKYDQDNKGHIEPSLLVKALAAQSAFSVCLLQLLEENQMSPAAVRITVSQYSNIFCLQGEEVKLQPQLNICAKYCGPQVCHNHDTCSNLHICPKLILDQCDDGSDCVLGHKWHTDHNLSILKPLLLDQLSSTSLCELLQQIYPNQCGQDLVPLSVCAAYNKDKCIRAECPDLHVCLSVVAGSSLCSQNACQLNHSIVNPSCCRILNIHGISTNNSPKDILAAMLHINPKLAEHHPQDNKKITKSEENPHKEAEVSPMKRDKTGKNKFDEGKRDESLKSEGKDSGKSRSREKINGESSSLDDDIACGDDSQRNREPIDKSFNKSIKVKVGGVPTAVQQKTQWAHYLQGDVVIPEICYDSVEGMCKQEESGCQRLHATHHFHWQVKHNESGKWMNLRTKQVICLERAFCDPKQDGVDLPRLDPESLEMSVSGLLCLLGRDIWHAHFPDTASFTAFTLTNSSKILTLELRRLCTKVEPGQTAASTLGLNAWYFLDQNKNWVKYGRVDTLGNTHLVSNVTSNDIEMHYRYSPTAPLLIHNKYNYVLDLQTMKQANISTKVQRPVRRRPEPHLPNEQVETQVGLSKLTQAFLSSPSHWGVMPSNQTVQRVTLAPTSKEYQKIVDLLSGKMSPMVIKVERIQNPYLWRAFMNKVKEFVTKKDSKQLNCRRLFHGTKPDVVDNICAENFDWRLHGYAAGQKYGQGAYFSNNASLSFGFCRPDPCGLRYMFVVRVMVGSYTVGDSSMVRPPINPVTSTLYDSTVDNLRRPSIFVKYEKQEYYPEYIITMGKECVSYTNVYGPVLKLFEDLL</sequence>
<dbReference type="GO" id="GO:1990404">
    <property type="term" value="F:NAD+-protein mono-ADP-ribosyltransferase activity"/>
    <property type="evidence" value="ECO:0007669"/>
    <property type="project" value="TreeGrafter"/>
</dbReference>
<gene>
    <name evidence="8" type="ORF">Pcinc_001576</name>
</gene>
<keyword evidence="4" id="KW-0808">Transferase</keyword>
<dbReference type="PANTHER" id="PTHR45740">
    <property type="entry name" value="POLY [ADP-RIBOSE] POLYMERASE"/>
    <property type="match status" value="1"/>
</dbReference>
<evidence type="ECO:0000256" key="3">
    <source>
        <dbReference type="ARBA" id="ARBA00024347"/>
    </source>
</evidence>
<feature type="region of interest" description="Disordered" evidence="5">
    <location>
        <begin position="375"/>
        <end position="462"/>
    </location>
</feature>
<protein>
    <recommendedName>
        <fullName evidence="4">Poly [ADP-ribose] polymerase</fullName>
        <shortName evidence="4">PARP</shortName>
        <ecNumber evidence="4">2.4.2.-</ecNumber>
    </recommendedName>
</protein>
<dbReference type="PANTHER" id="PTHR45740:SF4">
    <property type="entry name" value="PROTEIN MONO-ADP-RIBOSYLTRANSFERASE PARP11"/>
    <property type="match status" value="1"/>
</dbReference>
<dbReference type="InterPro" id="IPR012317">
    <property type="entry name" value="Poly(ADP-ribose)pol_cat_dom"/>
</dbReference>
<dbReference type="PROSITE" id="PS50918">
    <property type="entry name" value="WWE"/>
    <property type="match status" value="1"/>
</dbReference>
<keyword evidence="4" id="KW-0520">NAD</keyword>
<comment type="subcellular location">
    <subcellularLocation>
        <location evidence="1">Nucleus</location>
    </subcellularLocation>
</comment>
<evidence type="ECO:0000313" key="8">
    <source>
        <dbReference type="EMBL" id="KAK3894676.1"/>
    </source>
</evidence>
<evidence type="ECO:0000256" key="2">
    <source>
        <dbReference type="ARBA" id="ARBA00023242"/>
    </source>
</evidence>
<dbReference type="PROSITE" id="PS51059">
    <property type="entry name" value="PARP_CATALYTIC"/>
    <property type="match status" value="1"/>
</dbReference>
<dbReference type="SUPFAM" id="SSF117839">
    <property type="entry name" value="WWE domain"/>
    <property type="match status" value="1"/>
</dbReference>
<evidence type="ECO:0000313" key="9">
    <source>
        <dbReference type="Proteomes" id="UP001286313"/>
    </source>
</evidence>
<dbReference type="EC" id="2.4.2.-" evidence="4"/>
<evidence type="ECO:0000256" key="5">
    <source>
        <dbReference type="SAM" id="MobiDB-lite"/>
    </source>
</evidence>
<feature type="compositionally biased region" description="Basic and acidic residues" evidence="5">
    <location>
        <begin position="135"/>
        <end position="151"/>
    </location>
</feature>
<keyword evidence="9" id="KW-1185">Reference proteome</keyword>
<keyword evidence="2" id="KW-0539">Nucleus</keyword>
<organism evidence="8 9">
    <name type="scientific">Petrolisthes cinctipes</name>
    <name type="common">Flat porcelain crab</name>
    <dbReference type="NCBI Taxonomy" id="88211"/>
    <lineage>
        <taxon>Eukaryota</taxon>
        <taxon>Metazoa</taxon>
        <taxon>Ecdysozoa</taxon>
        <taxon>Arthropoda</taxon>
        <taxon>Crustacea</taxon>
        <taxon>Multicrustacea</taxon>
        <taxon>Malacostraca</taxon>
        <taxon>Eumalacostraca</taxon>
        <taxon>Eucarida</taxon>
        <taxon>Decapoda</taxon>
        <taxon>Pleocyemata</taxon>
        <taxon>Anomura</taxon>
        <taxon>Galatheoidea</taxon>
        <taxon>Porcellanidae</taxon>
        <taxon>Petrolisthes</taxon>
    </lineage>
</organism>
<evidence type="ECO:0000256" key="4">
    <source>
        <dbReference type="RuleBase" id="RU362114"/>
    </source>
</evidence>
<dbReference type="InterPro" id="IPR051712">
    <property type="entry name" value="ARTD-AVP"/>
</dbReference>
<comment type="similarity">
    <text evidence="3">Belongs to the ARTD/PARP family.</text>
</comment>
<keyword evidence="4" id="KW-0328">Glycosyltransferase</keyword>
<feature type="domain" description="WWE" evidence="6">
    <location>
        <begin position="616"/>
        <end position="706"/>
    </location>
</feature>
<dbReference type="Pfam" id="PF00644">
    <property type="entry name" value="PARP"/>
    <property type="match status" value="1"/>
</dbReference>
<evidence type="ECO:0000259" key="7">
    <source>
        <dbReference type="PROSITE" id="PS51059"/>
    </source>
</evidence>
<dbReference type="GO" id="GO:0003950">
    <property type="term" value="F:NAD+ poly-ADP-ribosyltransferase activity"/>
    <property type="evidence" value="ECO:0007669"/>
    <property type="project" value="UniProtKB-UniRule"/>
</dbReference>
<dbReference type="Gene3D" id="3.30.720.50">
    <property type="match status" value="1"/>
</dbReference>
<dbReference type="Gene3D" id="3.90.228.10">
    <property type="match status" value="1"/>
</dbReference>
<feature type="compositionally biased region" description="Basic and acidic residues" evidence="5">
    <location>
        <begin position="375"/>
        <end position="437"/>
    </location>
</feature>
<feature type="domain" description="PARP catalytic" evidence="7">
    <location>
        <begin position="733"/>
        <end position="947"/>
    </location>
</feature>